<feature type="domain" description="Dihydroprymidine dehydrogenase" evidence="6">
    <location>
        <begin position="24"/>
        <end position="130"/>
    </location>
</feature>
<dbReference type="InterPro" id="IPR036188">
    <property type="entry name" value="FAD/NAD-bd_sf"/>
</dbReference>
<dbReference type="EMBL" id="FMCS01000009">
    <property type="protein sequence ID" value="SCF22124.1"/>
    <property type="molecule type" value="Genomic_DNA"/>
</dbReference>
<dbReference type="GO" id="GO:0051536">
    <property type="term" value="F:iron-sulfur cluster binding"/>
    <property type="evidence" value="ECO:0007669"/>
    <property type="project" value="InterPro"/>
</dbReference>
<dbReference type="AlphaFoldDB" id="A0A1C4YN61"/>
<name>A0A1C4YN61_9ACTN</name>
<evidence type="ECO:0000259" key="6">
    <source>
        <dbReference type="Pfam" id="PF14691"/>
    </source>
</evidence>
<dbReference type="Gene3D" id="1.10.1060.10">
    <property type="entry name" value="Alpha-helical ferredoxin"/>
    <property type="match status" value="1"/>
</dbReference>
<keyword evidence="1" id="KW-0028">Amino-acid biosynthesis</keyword>
<sequence>MPDPNGFLRYDRRLPARRPVPVRIMDWREVYPPAGEELIREQATRCMDCGIPFCHDGCPLGNRIPDWNDLVRTGNWDAAVESLHATNNFPEFTGRLCPAPCEAACVLGLGGQQPVTIKQVEVEIADAAVARGGLRPQPVPAPTGRSVAVVGSGPAGLAAAQQLARAGHAVTVYERDDALGGLLRYGIPDFKLEKRHVDQRLAQLAAEGVRFRTGVEVGVDVTAEQLRAEHDAVLLACGALQGRDTPETPGRALRGVHQAMAHLVAANRVVAAAGEGKPALATLPDGTPIDAAGRHVVIIGGGDTAADCLGVAHRQGAAGVHQLDLYPEPPADRDAERDPWPTWPWVLRSYPAHEEGGERVFAVAVQEFVDDGTGQVRAVRIAEVTVEKVDGRRIVTALPGSEREIPADLVLLAIGFEGTEEQPLLGQFGVARNGRGAVDARPDWQTGADGVFVAGDMHRGASLIVWAIAEGRAAAAAIHAYLGGAGTLPAPVDPARQPLAAR</sequence>
<keyword evidence="8" id="KW-1185">Reference proteome</keyword>
<evidence type="ECO:0000256" key="3">
    <source>
        <dbReference type="ARBA" id="ARBA00023164"/>
    </source>
</evidence>
<dbReference type="SUPFAM" id="SSF46548">
    <property type="entry name" value="alpha-helical ferredoxin"/>
    <property type="match status" value="1"/>
</dbReference>
<gene>
    <name evidence="7" type="ORF">GA0070214_10975</name>
</gene>
<reference evidence="8" key="1">
    <citation type="submission" date="2016-06" db="EMBL/GenBank/DDBJ databases">
        <authorList>
            <person name="Varghese N."/>
            <person name="Submissions Spin"/>
        </authorList>
    </citation>
    <scope>NUCLEOTIDE SEQUENCE [LARGE SCALE GENOMIC DNA]</scope>
    <source>
        <strain evidence="8">DSM 45246</strain>
    </source>
</reference>
<dbReference type="InterPro" id="IPR028261">
    <property type="entry name" value="DPD_II"/>
</dbReference>
<dbReference type="GO" id="GO:0016639">
    <property type="term" value="F:oxidoreductase activity, acting on the CH-NH2 group of donors, NAD or NADP as acceptor"/>
    <property type="evidence" value="ECO:0007669"/>
    <property type="project" value="InterPro"/>
</dbReference>
<dbReference type="PANTHER" id="PTHR43100:SF1">
    <property type="entry name" value="GLUTAMATE SYNTHASE [NADPH] SMALL CHAIN"/>
    <property type="match status" value="1"/>
</dbReference>
<evidence type="ECO:0000259" key="5">
    <source>
        <dbReference type="Pfam" id="PF07992"/>
    </source>
</evidence>
<dbReference type="PANTHER" id="PTHR43100">
    <property type="entry name" value="GLUTAMATE SYNTHASE [NADPH] SMALL CHAIN"/>
    <property type="match status" value="1"/>
</dbReference>
<comment type="pathway">
    <text evidence="4">Amino-acid biosynthesis.</text>
</comment>
<evidence type="ECO:0000256" key="4">
    <source>
        <dbReference type="ARBA" id="ARBA00029440"/>
    </source>
</evidence>
<dbReference type="GO" id="GO:0006537">
    <property type="term" value="P:glutamate biosynthetic process"/>
    <property type="evidence" value="ECO:0007669"/>
    <property type="project" value="UniProtKB-KW"/>
</dbReference>
<dbReference type="Proteomes" id="UP000199629">
    <property type="component" value="Unassembled WGS sequence"/>
</dbReference>
<evidence type="ECO:0000256" key="1">
    <source>
        <dbReference type="ARBA" id="ARBA00022605"/>
    </source>
</evidence>
<feature type="domain" description="FAD/NAD(P)-binding" evidence="5">
    <location>
        <begin position="146"/>
        <end position="325"/>
    </location>
</feature>
<feature type="domain" description="FAD/NAD(P)-binding" evidence="5">
    <location>
        <begin position="383"/>
        <end position="471"/>
    </location>
</feature>
<dbReference type="InterPro" id="IPR006005">
    <property type="entry name" value="Glut_synth_ssu1"/>
</dbReference>
<proteinExistence type="predicted"/>
<dbReference type="InterPro" id="IPR009051">
    <property type="entry name" value="Helical_ferredxn"/>
</dbReference>
<dbReference type="Gene3D" id="3.50.50.60">
    <property type="entry name" value="FAD/NAD(P)-binding domain"/>
    <property type="match status" value="2"/>
</dbReference>
<dbReference type="InterPro" id="IPR051394">
    <property type="entry name" value="Glutamate_Synthase"/>
</dbReference>
<protein>
    <submittedName>
        <fullName evidence="7">Glutamate synthase (NADH) small subunit</fullName>
    </submittedName>
</protein>
<dbReference type="SUPFAM" id="SSF51971">
    <property type="entry name" value="Nucleotide-binding domain"/>
    <property type="match status" value="1"/>
</dbReference>
<evidence type="ECO:0000313" key="8">
    <source>
        <dbReference type="Proteomes" id="UP000199629"/>
    </source>
</evidence>
<keyword evidence="2" id="KW-0560">Oxidoreductase</keyword>
<dbReference type="InterPro" id="IPR023753">
    <property type="entry name" value="FAD/NAD-binding_dom"/>
</dbReference>
<organism evidence="7 8">
    <name type="scientific">Micromonospora chaiyaphumensis</name>
    <dbReference type="NCBI Taxonomy" id="307119"/>
    <lineage>
        <taxon>Bacteria</taxon>
        <taxon>Bacillati</taxon>
        <taxon>Actinomycetota</taxon>
        <taxon>Actinomycetes</taxon>
        <taxon>Micromonosporales</taxon>
        <taxon>Micromonosporaceae</taxon>
        <taxon>Micromonospora</taxon>
    </lineage>
</organism>
<dbReference type="Pfam" id="PF14691">
    <property type="entry name" value="Fer4_20"/>
    <property type="match status" value="1"/>
</dbReference>
<evidence type="ECO:0000313" key="7">
    <source>
        <dbReference type="EMBL" id="SCF22124.1"/>
    </source>
</evidence>
<evidence type="ECO:0000256" key="2">
    <source>
        <dbReference type="ARBA" id="ARBA00023002"/>
    </source>
</evidence>
<dbReference type="NCBIfam" id="TIGR01317">
    <property type="entry name" value="GOGAT_sm_gam"/>
    <property type="match status" value="1"/>
</dbReference>
<accession>A0A1C4YN61</accession>
<dbReference type="PRINTS" id="PR00419">
    <property type="entry name" value="ADXRDTASE"/>
</dbReference>
<dbReference type="RefSeq" id="WP_091267909.1">
    <property type="nucleotide sequence ID" value="NZ_FMCS01000009.1"/>
</dbReference>
<dbReference type="Pfam" id="PF07992">
    <property type="entry name" value="Pyr_redox_2"/>
    <property type="match status" value="2"/>
</dbReference>
<keyword evidence="3" id="KW-0314">Glutamate biosynthesis</keyword>